<dbReference type="SUPFAM" id="SSF51011">
    <property type="entry name" value="Glycosyl hydrolase domain"/>
    <property type="match status" value="1"/>
</dbReference>
<dbReference type="Pfam" id="PF21365">
    <property type="entry name" value="Glyco_hydro_31_3rd"/>
    <property type="match status" value="1"/>
</dbReference>
<feature type="domain" description="DUF5110" evidence="7">
    <location>
        <begin position="684"/>
        <end position="752"/>
    </location>
</feature>
<evidence type="ECO:0000256" key="3">
    <source>
        <dbReference type="ARBA" id="ARBA00023295"/>
    </source>
</evidence>
<dbReference type="Pfam" id="PF13802">
    <property type="entry name" value="Gal_mutarotas_2"/>
    <property type="match status" value="1"/>
</dbReference>
<evidence type="ECO:0000313" key="10">
    <source>
        <dbReference type="Proteomes" id="UP000001822"/>
    </source>
</evidence>
<feature type="domain" description="Glycosyl hydrolase family 31 C-terminal" evidence="8">
    <location>
        <begin position="582"/>
        <end position="668"/>
    </location>
</feature>
<gene>
    <name evidence="9" type="primary">malZ</name>
    <name evidence="9" type="ordered locus">CHU_0803</name>
</gene>
<evidence type="ECO:0000256" key="2">
    <source>
        <dbReference type="ARBA" id="ARBA00022801"/>
    </source>
</evidence>
<evidence type="ECO:0000259" key="5">
    <source>
        <dbReference type="Pfam" id="PF01055"/>
    </source>
</evidence>
<proteinExistence type="inferred from homology"/>
<feature type="domain" description="Glycoside hydrolase family 31 TIM barrel" evidence="5">
    <location>
        <begin position="249"/>
        <end position="573"/>
    </location>
</feature>
<dbReference type="InterPro" id="IPR013780">
    <property type="entry name" value="Glyco_hydro_b"/>
</dbReference>
<dbReference type="Proteomes" id="UP000001822">
    <property type="component" value="Chromosome"/>
</dbReference>
<evidence type="ECO:0000259" key="8">
    <source>
        <dbReference type="Pfam" id="PF21365"/>
    </source>
</evidence>
<dbReference type="InterPro" id="IPR030458">
    <property type="entry name" value="Glyco_hydro_31_AS"/>
</dbReference>
<dbReference type="InterPro" id="IPR011013">
    <property type="entry name" value="Gal_mutarotase_sf_dom"/>
</dbReference>
<dbReference type="CDD" id="cd06604">
    <property type="entry name" value="GH31_glucosidase_II_MalA"/>
    <property type="match status" value="1"/>
</dbReference>
<dbReference type="CDD" id="cd14752">
    <property type="entry name" value="GH31_N"/>
    <property type="match status" value="1"/>
</dbReference>
<dbReference type="GO" id="GO:0004558">
    <property type="term" value="F:alpha-1,4-glucosidase activity"/>
    <property type="evidence" value="ECO:0007669"/>
    <property type="project" value="UniProtKB-EC"/>
</dbReference>
<reference evidence="9 10" key="1">
    <citation type="journal article" date="2007" name="Appl. Environ. Microbiol.">
        <title>Genome sequence of the cellulolytic gliding bacterium Cytophaga hutchinsonii.</title>
        <authorList>
            <person name="Xie G."/>
            <person name="Bruce D.C."/>
            <person name="Challacombe J.F."/>
            <person name="Chertkov O."/>
            <person name="Detter J.C."/>
            <person name="Gilna P."/>
            <person name="Han C.S."/>
            <person name="Lucas S."/>
            <person name="Misra M."/>
            <person name="Myers G.L."/>
            <person name="Richardson P."/>
            <person name="Tapia R."/>
            <person name="Thayer N."/>
            <person name="Thompson L.S."/>
            <person name="Brettin T.S."/>
            <person name="Henrissat B."/>
            <person name="Wilson D.B."/>
            <person name="McBride M.J."/>
        </authorList>
    </citation>
    <scope>NUCLEOTIDE SEQUENCE [LARGE SCALE GENOMIC DNA]</scope>
    <source>
        <strain evidence="10">ATCC 33406 / DSM 1761 / CIP 103989 / NBRC 15051 / NCIMB 9469 / D465</strain>
    </source>
</reference>
<feature type="domain" description="Glycoside hydrolase family 31 N-terminal" evidence="6">
    <location>
        <begin position="36"/>
        <end position="207"/>
    </location>
</feature>
<organism evidence="9 10">
    <name type="scientific">Cytophaga hutchinsonii (strain ATCC 33406 / DSM 1761 / CIP 103989 / NBRC 15051 / NCIMB 9469 / D465)</name>
    <dbReference type="NCBI Taxonomy" id="269798"/>
    <lineage>
        <taxon>Bacteria</taxon>
        <taxon>Pseudomonadati</taxon>
        <taxon>Bacteroidota</taxon>
        <taxon>Cytophagia</taxon>
        <taxon>Cytophagales</taxon>
        <taxon>Cytophagaceae</taxon>
        <taxon>Cytophaga</taxon>
    </lineage>
</organism>
<dbReference type="GO" id="GO:0005975">
    <property type="term" value="P:carbohydrate metabolic process"/>
    <property type="evidence" value="ECO:0007669"/>
    <property type="project" value="InterPro"/>
</dbReference>
<dbReference type="AlphaFoldDB" id="A0A6N4SP81"/>
<keyword evidence="3 4" id="KW-0326">Glycosidase</keyword>
<dbReference type="InterPro" id="IPR000322">
    <property type="entry name" value="Glyco_hydro_31_TIM"/>
</dbReference>
<dbReference type="GO" id="GO:0030246">
    <property type="term" value="F:carbohydrate binding"/>
    <property type="evidence" value="ECO:0007669"/>
    <property type="project" value="InterPro"/>
</dbReference>
<sequence>MNINHDKQVSQQHAGVVERWEKIDNRFYFYGPQTVLEVKVVSDTVLRFRFSALGNFSRDFSYSHAHTYQESIEKLEISEEEEYFSIKTAKIDCEIQKERMLIKILDKKGLVISEDEKGFHWEEHKKYGGEIVFNTRKGQASEHFYGLGDKSADNDIREKRFENWGKDTYAYGKDTDPLYKNIPFFIGLHHKVAYGIFFDNTFRTYFDFGFERKNATSFWADGGEMNYYFIYGPELLNVVETYTNMTGKPELPPLWALGFHQCKWSYYPEKQVREITSEFRTRRIPCDAFYLDIDYMDGFRCFTWHPEHFSNPKGMISDLEKQGFKTVVIIDPGIKIDPNYRIYKEGLEKGYFCKRMDGPLMKGAVWPGECNFPDFTRAEVREWWAGLFDELMDTGVRGVWNDMNEPAVFEIETFPDDVRHDYDGDPCSHRKAHNVYGMQMARATYEGVKKFGHNRRPFVITRSGYSGLQKYSSAWTGDNVASWEHLSIANSQCQRLNVSGVSYCGSDIGGFIGSPSGELFVRWIQLGIFHMFCRVHSSGDHGDQEPWSFGLEVELLTKKFIELRYQLLPYIYTTFYQHVKTGVPTLRPLPFVAQEDSETYNRQDEFCMGDNLLVCPILAEKVDGRWVYLPEGKWYYYWDDKVHEGNQEVWAEAALDRIPLFVKAGAVIPMAPIMQYVGEFDPEQLFLHVYASAEEHTSYLYEDKGDGYEYTQGESSYKTFVTASEKKSYTITQRIDGTYDPVYKSYEIMVHGLSFTPKSCEVDGEKVHMDVINPDKNLIRFDAGKAFAKIVIKG</sequence>
<dbReference type="EMBL" id="CP000383">
    <property type="protein sequence ID" value="ABG58090.1"/>
    <property type="molecule type" value="Genomic_DNA"/>
</dbReference>
<evidence type="ECO:0000259" key="7">
    <source>
        <dbReference type="Pfam" id="PF17137"/>
    </source>
</evidence>
<dbReference type="Gene3D" id="2.60.40.1180">
    <property type="entry name" value="Golgi alpha-mannosidase II"/>
    <property type="match status" value="2"/>
</dbReference>
<dbReference type="SUPFAM" id="SSF51445">
    <property type="entry name" value="(Trans)glycosidases"/>
    <property type="match status" value="1"/>
</dbReference>
<keyword evidence="10" id="KW-1185">Reference proteome</keyword>
<evidence type="ECO:0000313" key="9">
    <source>
        <dbReference type="EMBL" id="ABG58090.1"/>
    </source>
</evidence>
<evidence type="ECO:0000259" key="6">
    <source>
        <dbReference type="Pfam" id="PF13802"/>
    </source>
</evidence>
<keyword evidence="2 4" id="KW-0378">Hydrolase</keyword>
<evidence type="ECO:0000256" key="1">
    <source>
        <dbReference type="ARBA" id="ARBA00007806"/>
    </source>
</evidence>
<dbReference type="Gene3D" id="3.20.20.80">
    <property type="entry name" value="Glycosidases"/>
    <property type="match status" value="1"/>
</dbReference>
<dbReference type="EC" id="3.2.1.20" evidence="9"/>
<dbReference type="KEGG" id="chu:CHU_0803"/>
<dbReference type="InterPro" id="IPR025887">
    <property type="entry name" value="Glyco_hydro_31_N_dom"/>
</dbReference>
<evidence type="ECO:0000256" key="4">
    <source>
        <dbReference type="RuleBase" id="RU361185"/>
    </source>
</evidence>
<dbReference type="PROSITE" id="PS00129">
    <property type="entry name" value="GLYCOSYL_HYDROL_F31_1"/>
    <property type="match status" value="1"/>
</dbReference>
<dbReference type="Gene3D" id="2.60.40.1760">
    <property type="entry name" value="glycosyl hydrolase (family 31)"/>
    <property type="match status" value="1"/>
</dbReference>
<dbReference type="SUPFAM" id="SSF74650">
    <property type="entry name" value="Galactose mutarotase-like"/>
    <property type="match status" value="1"/>
</dbReference>
<dbReference type="Pfam" id="PF01055">
    <property type="entry name" value="Glyco_hydro_31_2nd"/>
    <property type="match status" value="1"/>
</dbReference>
<dbReference type="PANTHER" id="PTHR22762">
    <property type="entry name" value="ALPHA-GLUCOSIDASE"/>
    <property type="match status" value="1"/>
</dbReference>
<comment type="similarity">
    <text evidence="1 4">Belongs to the glycosyl hydrolase 31 family.</text>
</comment>
<name>A0A6N4SP81_CYTH3</name>
<dbReference type="InterPro" id="IPR017853">
    <property type="entry name" value="GH"/>
</dbReference>
<dbReference type="InterPro" id="IPR033403">
    <property type="entry name" value="DUF5110"/>
</dbReference>
<dbReference type="InterPro" id="IPR048395">
    <property type="entry name" value="Glyco_hydro_31_C"/>
</dbReference>
<dbReference type="PANTHER" id="PTHR22762:SF166">
    <property type="entry name" value="ALPHA-GLUCOSIDASE"/>
    <property type="match status" value="1"/>
</dbReference>
<accession>A0A6N4SP81</accession>
<protein>
    <submittedName>
        <fullName evidence="9">A-glucosidase, glycoside hydrolase family 31 protein</fullName>
        <ecNumber evidence="9">3.2.1.20</ecNumber>
    </submittedName>
</protein>
<dbReference type="Pfam" id="PF17137">
    <property type="entry name" value="DUF5110"/>
    <property type="match status" value="1"/>
</dbReference>